<evidence type="ECO:0000313" key="4">
    <source>
        <dbReference type="EMBL" id="WOL07950.1"/>
    </source>
</evidence>
<dbReference type="PANTHER" id="PTHR45647:SF153">
    <property type="entry name" value="PROTEIN KINASE DOMAIN-CONTAINING PROTEIN"/>
    <property type="match status" value="1"/>
</dbReference>
<dbReference type="EC" id="2.3.2.27" evidence="2"/>
<dbReference type="InterPro" id="IPR051348">
    <property type="entry name" value="U-box_ubiquitin_ligases"/>
</dbReference>
<dbReference type="Proteomes" id="UP001327560">
    <property type="component" value="Chromosome 5"/>
</dbReference>
<evidence type="ECO:0000256" key="1">
    <source>
        <dbReference type="ARBA" id="ARBA00000900"/>
    </source>
</evidence>
<proteinExistence type="predicted"/>
<name>A0AAQ3QH18_9LILI</name>
<accession>A0AAQ3QH18</accession>
<evidence type="ECO:0000313" key="5">
    <source>
        <dbReference type="Proteomes" id="UP001327560"/>
    </source>
</evidence>
<comment type="catalytic activity">
    <reaction evidence="1">
        <text>S-ubiquitinyl-[E2 ubiquitin-conjugating enzyme]-L-cysteine + [acceptor protein]-L-lysine = [E2 ubiquitin-conjugating enzyme]-L-cysteine + N(6)-ubiquitinyl-[acceptor protein]-L-lysine.</text>
        <dbReference type="EC" id="2.3.2.27"/>
    </reaction>
</comment>
<keyword evidence="5" id="KW-1185">Reference proteome</keyword>
<dbReference type="AlphaFoldDB" id="A0AAQ3QH18"/>
<evidence type="ECO:0000256" key="3">
    <source>
        <dbReference type="ARBA" id="ARBA00022786"/>
    </source>
</evidence>
<keyword evidence="3" id="KW-0833">Ubl conjugation pathway</keyword>
<organism evidence="4 5">
    <name type="scientific">Canna indica</name>
    <name type="common">Indian-shot</name>
    <dbReference type="NCBI Taxonomy" id="4628"/>
    <lineage>
        <taxon>Eukaryota</taxon>
        <taxon>Viridiplantae</taxon>
        <taxon>Streptophyta</taxon>
        <taxon>Embryophyta</taxon>
        <taxon>Tracheophyta</taxon>
        <taxon>Spermatophyta</taxon>
        <taxon>Magnoliopsida</taxon>
        <taxon>Liliopsida</taxon>
        <taxon>Zingiberales</taxon>
        <taxon>Cannaceae</taxon>
        <taxon>Canna</taxon>
    </lineage>
</organism>
<dbReference type="GO" id="GO:0061630">
    <property type="term" value="F:ubiquitin protein ligase activity"/>
    <property type="evidence" value="ECO:0007669"/>
    <property type="project" value="UniProtKB-EC"/>
</dbReference>
<evidence type="ECO:0000256" key="2">
    <source>
        <dbReference type="ARBA" id="ARBA00012483"/>
    </source>
</evidence>
<dbReference type="PANTHER" id="PTHR45647">
    <property type="entry name" value="OS02G0152300 PROTEIN"/>
    <property type="match status" value="1"/>
</dbReference>
<gene>
    <name evidence="4" type="ORF">Cni_G16700</name>
</gene>
<dbReference type="EMBL" id="CP136894">
    <property type="protein sequence ID" value="WOL07950.1"/>
    <property type="molecule type" value="Genomic_DNA"/>
</dbReference>
<sequence length="135" mass="15115">MLTSPTALSAYVASSSFDHSLPDQVYVDLYETLERSKSSIRRITKLDSTIKECIFLQSGGTASHIMLKLWPNLQWEGKSTFRIRRAVQDALDTNSLDKILDVSAGDWHVQAEKLIKLGLKCCAMNGRNRPDAEEA</sequence>
<protein>
    <recommendedName>
        <fullName evidence="2">RING-type E3 ubiquitin transferase</fullName>
        <ecNumber evidence="2">2.3.2.27</ecNumber>
    </recommendedName>
</protein>
<reference evidence="4 5" key="1">
    <citation type="submission" date="2023-10" db="EMBL/GenBank/DDBJ databases">
        <title>Chromosome-scale genome assembly provides insights into flower coloration mechanisms of Canna indica.</title>
        <authorList>
            <person name="Li C."/>
        </authorList>
    </citation>
    <scope>NUCLEOTIDE SEQUENCE [LARGE SCALE GENOMIC DNA]</scope>
    <source>
        <tissue evidence="4">Flower</tissue>
    </source>
</reference>